<proteinExistence type="predicted"/>
<feature type="signal peptide" evidence="1">
    <location>
        <begin position="1"/>
        <end position="24"/>
    </location>
</feature>
<organism evidence="2 3">
    <name type="scientific">Rubripirellula tenax</name>
    <dbReference type="NCBI Taxonomy" id="2528015"/>
    <lineage>
        <taxon>Bacteria</taxon>
        <taxon>Pseudomonadati</taxon>
        <taxon>Planctomycetota</taxon>
        <taxon>Planctomycetia</taxon>
        <taxon>Pirellulales</taxon>
        <taxon>Pirellulaceae</taxon>
        <taxon>Rubripirellula</taxon>
    </lineage>
</organism>
<evidence type="ECO:0008006" key="4">
    <source>
        <dbReference type="Google" id="ProtNLM"/>
    </source>
</evidence>
<name>A0A5C6FJM0_9BACT</name>
<dbReference type="AlphaFoldDB" id="A0A5C6FJM0"/>
<accession>A0A5C6FJM0</accession>
<sequence precursor="true">MITIRFFRYTMVACVTTTIAICFAAIAQSQTIDTAQVLHGNPRCDHVIAQVMRHGVNQSIDRSAAVGNIAGSTPFGFASIPSDQIGDLQIVSVHRCGDLQNPVGPRFKIVVMNQSQHRVDGVDVSLVALLGAIQPHCPNATVRTCAIEPCTAAEVEITLPIEAISMGNNHGVVIGFQRLVVAIDSHDEWMEIDEANNIQAMAVATIPVIAPVITQVSTEVSQPEFAPSESAPSVPASSVPASNASAQAAIQAIAPAVTTDTVNVDELRMAVEKLGASTAEVDGTTR</sequence>
<dbReference type="RefSeq" id="WP_146453483.1">
    <property type="nucleotide sequence ID" value="NZ_SJPW01000001.1"/>
</dbReference>
<keyword evidence="1" id="KW-0732">Signal</keyword>
<feature type="chain" id="PRO_5022714138" description="Secreted protein" evidence="1">
    <location>
        <begin position="25"/>
        <end position="286"/>
    </location>
</feature>
<gene>
    <name evidence="2" type="ORF">Poly51_01970</name>
</gene>
<evidence type="ECO:0000313" key="2">
    <source>
        <dbReference type="EMBL" id="TWU59924.1"/>
    </source>
</evidence>
<dbReference type="Proteomes" id="UP000318288">
    <property type="component" value="Unassembled WGS sequence"/>
</dbReference>
<keyword evidence="3" id="KW-1185">Reference proteome</keyword>
<evidence type="ECO:0000313" key="3">
    <source>
        <dbReference type="Proteomes" id="UP000318288"/>
    </source>
</evidence>
<dbReference type="EMBL" id="SJPW01000001">
    <property type="protein sequence ID" value="TWU59924.1"/>
    <property type="molecule type" value="Genomic_DNA"/>
</dbReference>
<comment type="caution">
    <text evidence="2">The sequence shown here is derived from an EMBL/GenBank/DDBJ whole genome shotgun (WGS) entry which is preliminary data.</text>
</comment>
<reference evidence="2 3" key="1">
    <citation type="submission" date="2019-02" db="EMBL/GenBank/DDBJ databases">
        <title>Deep-cultivation of Planctomycetes and their phenomic and genomic characterization uncovers novel biology.</title>
        <authorList>
            <person name="Wiegand S."/>
            <person name="Jogler M."/>
            <person name="Boedeker C."/>
            <person name="Pinto D."/>
            <person name="Vollmers J."/>
            <person name="Rivas-Marin E."/>
            <person name="Kohn T."/>
            <person name="Peeters S.H."/>
            <person name="Heuer A."/>
            <person name="Rast P."/>
            <person name="Oberbeckmann S."/>
            <person name="Bunk B."/>
            <person name="Jeske O."/>
            <person name="Meyerdierks A."/>
            <person name="Storesund J.E."/>
            <person name="Kallscheuer N."/>
            <person name="Luecker S."/>
            <person name="Lage O.M."/>
            <person name="Pohl T."/>
            <person name="Merkel B.J."/>
            <person name="Hornburger P."/>
            <person name="Mueller R.-W."/>
            <person name="Bruemmer F."/>
            <person name="Labrenz M."/>
            <person name="Spormann A.M."/>
            <person name="Op Den Camp H."/>
            <person name="Overmann J."/>
            <person name="Amann R."/>
            <person name="Jetten M.S.M."/>
            <person name="Mascher T."/>
            <person name="Medema M.H."/>
            <person name="Devos D.P."/>
            <person name="Kaster A.-K."/>
            <person name="Ovreas L."/>
            <person name="Rohde M."/>
            <person name="Galperin M.Y."/>
            <person name="Jogler C."/>
        </authorList>
    </citation>
    <scope>NUCLEOTIDE SEQUENCE [LARGE SCALE GENOMIC DNA]</scope>
    <source>
        <strain evidence="2 3">Poly51</strain>
    </source>
</reference>
<protein>
    <recommendedName>
        <fullName evidence="4">Secreted protein</fullName>
    </recommendedName>
</protein>
<evidence type="ECO:0000256" key="1">
    <source>
        <dbReference type="SAM" id="SignalP"/>
    </source>
</evidence>
<dbReference type="OrthoDB" id="264142at2"/>